<accession>A0A0K2UNW6</accession>
<proteinExistence type="predicted"/>
<feature type="non-terminal residue" evidence="1">
    <location>
        <position position="1"/>
    </location>
</feature>
<organism evidence="1">
    <name type="scientific">Lepeophtheirus salmonis</name>
    <name type="common">Salmon louse</name>
    <name type="synonym">Caligus salmonis</name>
    <dbReference type="NCBI Taxonomy" id="72036"/>
    <lineage>
        <taxon>Eukaryota</taxon>
        <taxon>Metazoa</taxon>
        <taxon>Ecdysozoa</taxon>
        <taxon>Arthropoda</taxon>
        <taxon>Crustacea</taxon>
        <taxon>Multicrustacea</taxon>
        <taxon>Hexanauplia</taxon>
        <taxon>Copepoda</taxon>
        <taxon>Siphonostomatoida</taxon>
        <taxon>Caligidae</taxon>
        <taxon>Lepeophtheirus</taxon>
    </lineage>
</organism>
<dbReference type="AlphaFoldDB" id="A0A0K2UNW6"/>
<evidence type="ECO:0000313" key="1">
    <source>
        <dbReference type="EMBL" id="CDW39411.1"/>
    </source>
</evidence>
<protein>
    <submittedName>
        <fullName evidence="1">Uncharacterized protein</fullName>
    </submittedName>
</protein>
<sequence>PIKVFYRRFTELSPQKLDKQRIERKSENSVICILKTTPVSNDVINFVLYLYGNVAKIYIYDIKLTQINPRSNEGTRCI</sequence>
<name>A0A0K2UNW6_LEPSM</name>
<dbReference type="EMBL" id="HACA01022050">
    <property type="protein sequence ID" value="CDW39411.1"/>
    <property type="molecule type" value="Transcribed_RNA"/>
</dbReference>
<reference evidence="1" key="1">
    <citation type="submission" date="2014-05" db="EMBL/GenBank/DDBJ databases">
        <authorList>
            <person name="Chronopoulou M."/>
        </authorList>
    </citation>
    <scope>NUCLEOTIDE SEQUENCE</scope>
    <source>
        <tissue evidence="1">Whole organism</tissue>
    </source>
</reference>